<comment type="caution">
    <text evidence="2">The sequence shown here is derived from an EMBL/GenBank/DDBJ whole genome shotgun (WGS) entry which is preliminary data.</text>
</comment>
<evidence type="ECO:0008006" key="4">
    <source>
        <dbReference type="Google" id="ProtNLM"/>
    </source>
</evidence>
<evidence type="ECO:0000256" key="1">
    <source>
        <dbReference type="SAM" id="MobiDB-lite"/>
    </source>
</evidence>
<evidence type="ECO:0000313" key="3">
    <source>
        <dbReference type="Proteomes" id="UP001066276"/>
    </source>
</evidence>
<sequence length="149" mass="17067">MKGITRYSYTWGADIHKICKTIVEATPHTYTTLKNTFTMHCEHYANPDYKRFLLRQTDQKSEESVDAFYAWLKKPASTCALPDEEDEVGAQFIQRCASSKFRKRILQEPNMGMQDILTLEQSKELSKARAAAMEQPQTPQVKAKPATLC</sequence>
<dbReference type="AlphaFoldDB" id="A0AAV7PS88"/>
<feature type="region of interest" description="Disordered" evidence="1">
    <location>
        <begin position="129"/>
        <end position="149"/>
    </location>
</feature>
<proteinExistence type="predicted"/>
<gene>
    <name evidence="2" type="ORF">NDU88_007719</name>
</gene>
<name>A0AAV7PS88_PLEWA</name>
<protein>
    <recommendedName>
        <fullName evidence="4">Retrotransposon gag domain-containing protein</fullName>
    </recommendedName>
</protein>
<accession>A0AAV7PS88</accession>
<dbReference type="PANTHER" id="PTHR33198">
    <property type="entry name" value="ANK_REP_REGION DOMAIN-CONTAINING PROTEIN-RELATED"/>
    <property type="match status" value="1"/>
</dbReference>
<evidence type="ECO:0000313" key="2">
    <source>
        <dbReference type="EMBL" id="KAJ1129348.1"/>
    </source>
</evidence>
<dbReference type="EMBL" id="JANPWB010000011">
    <property type="protein sequence ID" value="KAJ1129348.1"/>
    <property type="molecule type" value="Genomic_DNA"/>
</dbReference>
<organism evidence="2 3">
    <name type="scientific">Pleurodeles waltl</name>
    <name type="common">Iberian ribbed newt</name>
    <dbReference type="NCBI Taxonomy" id="8319"/>
    <lineage>
        <taxon>Eukaryota</taxon>
        <taxon>Metazoa</taxon>
        <taxon>Chordata</taxon>
        <taxon>Craniata</taxon>
        <taxon>Vertebrata</taxon>
        <taxon>Euteleostomi</taxon>
        <taxon>Amphibia</taxon>
        <taxon>Batrachia</taxon>
        <taxon>Caudata</taxon>
        <taxon>Salamandroidea</taxon>
        <taxon>Salamandridae</taxon>
        <taxon>Pleurodelinae</taxon>
        <taxon>Pleurodeles</taxon>
    </lineage>
</organism>
<keyword evidence="3" id="KW-1185">Reference proteome</keyword>
<reference evidence="2" key="1">
    <citation type="journal article" date="2022" name="bioRxiv">
        <title>Sequencing and chromosome-scale assembly of the giantPleurodeles waltlgenome.</title>
        <authorList>
            <person name="Brown T."/>
            <person name="Elewa A."/>
            <person name="Iarovenko S."/>
            <person name="Subramanian E."/>
            <person name="Araus A.J."/>
            <person name="Petzold A."/>
            <person name="Susuki M."/>
            <person name="Suzuki K.-i.T."/>
            <person name="Hayashi T."/>
            <person name="Toyoda A."/>
            <person name="Oliveira C."/>
            <person name="Osipova E."/>
            <person name="Leigh N.D."/>
            <person name="Simon A."/>
            <person name="Yun M.H."/>
        </authorList>
    </citation>
    <scope>NUCLEOTIDE SEQUENCE</scope>
    <source>
        <strain evidence="2">20211129_DDA</strain>
        <tissue evidence="2">Liver</tissue>
    </source>
</reference>
<dbReference type="Proteomes" id="UP001066276">
    <property type="component" value="Chromosome 7"/>
</dbReference>